<dbReference type="PANTHER" id="PTHR14136">
    <property type="entry name" value="BTB_POZ DOMAIN-CONTAINING PROTEIN KCTD9"/>
    <property type="match status" value="1"/>
</dbReference>
<reference evidence="2 3" key="1">
    <citation type="submission" date="2016-10" db="EMBL/GenBank/DDBJ databases">
        <authorList>
            <person name="de Groot N.N."/>
        </authorList>
    </citation>
    <scope>NUCLEOTIDE SEQUENCE [LARGE SCALE GENOMIC DNA]</scope>
    <source>
        <strain evidence="2 3">CGMCC 1.10228</strain>
    </source>
</reference>
<feature type="transmembrane region" description="Helical" evidence="1">
    <location>
        <begin position="239"/>
        <end position="264"/>
    </location>
</feature>
<protein>
    <submittedName>
        <fullName evidence="2">Uncharacterized protein YjbI, contains pentapeptide repeats</fullName>
    </submittedName>
</protein>
<dbReference type="OrthoDB" id="237820at2"/>
<feature type="transmembrane region" description="Helical" evidence="1">
    <location>
        <begin position="380"/>
        <end position="409"/>
    </location>
</feature>
<keyword evidence="1" id="KW-0812">Transmembrane</keyword>
<keyword evidence="1" id="KW-1133">Transmembrane helix</keyword>
<dbReference type="InterPro" id="IPR051082">
    <property type="entry name" value="Pentapeptide-BTB/POZ_domain"/>
</dbReference>
<dbReference type="InterPro" id="IPR001646">
    <property type="entry name" value="5peptide_repeat"/>
</dbReference>
<organism evidence="2 3">
    <name type="scientific">Vibrio xiamenensis</name>
    <dbReference type="NCBI Taxonomy" id="861298"/>
    <lineage>
        <taxon>Bacteria</taxon>
        <taxon>Pseudomonadati</taxon>
        <taxon>Pseudomonadota</taxon>
        <taxon>Gammaproteobacteria</taxon>
        <taxon>Vibrionales</taxon>
        <taxon>Vibrionaceae</taxon>
        <taxon>Vibrio</taxon>
    </lineage>
</organism>
<evidence type="ECO:0000313" key="2">
    <source>
        <dbReference type="EMBL" id="SDH48634.1"/>
    </source>
</evidence>
<keyword evidence="1" id="KW-0472">Membrane</keyword>
<feature type="transmembrane region" description="Helical" evidence="1">
    <location>
        <begin position="318"/>
        <end position="334"/>
    </location>
</feature>
<dbReference type="RefSeq" id="WP_093275314.1">
    <property type="nucleotide sequence ID" value="NZ_FNDD01000017.1"/>
</dbReference>
<accession>A0A1G8CTL3</accession>
<feature type="transmembrane region" description="Helical" evidence="1">
    <location>
        <begin position="143"/>
        <end position="164"/>
    </location>
</feature>
<keyword evidence="3" id="KW-1185">Reference proteome</keyword>
<dbReference type="Gene3D" id="2.160.20.80">
    <property type="entry name" value="E3 ubiquitin-protein ligase SopA"/>
    <property type="match status" value="1"/>
</dbReference>
<feature type="transmembrane region" description="Helical" evidence="1">
    <location>
        <begin position="66"/>
        <end position="91"/>
    </location>
</feature>
<dbReference type="Proteomes" id="UP000198854">
    <property type="component" value="Unassembled WGS sequence"/>
</dbReference>
<proteinExistence type="predicted"/>
<feature type="transmembrane region" description="Helical" evidence="1">
    <location>
        <begin position="35"/>
        <end position="54"/>
    </location>
</feature>
<feature type="transmembrane region" description="Helical" evidence="1">
    <location>
        <begin position="284"/>
        <end position="311"/>
    </location>
</feature>
<dbReference type="AlphaFoldDB" id="A0A1G8CTL3"/>
<feature type="transmembrane region" description="Helical" evidence="1">
    <location>
        <begin position="340"/>
        <end position="359"/>
    </location>
</feature>
<dbReference type="PANTHER" id="PTHR14136:SF17">
    <property type="entry name" value="BTB_POZ DOMAIN-CONTAINING PROTEIN KCTD9"/>
    <property type="match status" value="1"/>
</dbReference>
<evidence type="ECO:0000313" key="3">
    <source>
        <dbReference type="Proteomes" id="UP000198854"/>
    </source>
</evidence>
<dbReference type="SUPFAM" id="SSF141571">
    <property type="entry name" value="Pentapeptide repeat-like"/>
    <property type="match status" value="1"/>
</dbReference>
<dbReference type="Pfam" id="PF00805">
    <property type="entry name" value="Pentapeptide"/>
    <property type="match status" value="1"/>
</dbReference>
<dbReference type="STRING" id="861298.SAMN04488136_11759"/>
<feature type="transmembrane region" description="Helical" evidence="1">
    <location>
        <begin position="176"/>
        <end position="195"/>
    </location>
</feature>
<dbReference type="EMBL" id="FNDD01000017">
    <property type="protein sequence ID" value="SDH48634.1"/>
    <property type="molecule type" value="Genomic_DNA"/>
</dbReference>
<evidence type="ECO:0000256" key="1">
    <source>
        <dbReference type="SAM" id="Phobius"/>
    </source>
</evidence>
<gene>
    <name evidence="2" type="ORF">SAMN04488136_11759</name>
</gene>
<name>A0A1G8CTL3_9VIBR</name>
<sequence length="840" mass="99215">MNKNFFKFRQNRIDENSSYEELISIVNSSANDIKFAILFMLIAEIFVLITVSSITDLQLLIRSDMYAVPFLGFSVDVVGFFIFSPIFLIIFNYHVSSSLVHHSKSLMYIYELAKIKGRKGTLSHEVKENFVNFVFSSSRDDKILVYANMSFLLSFFPIFIQFFLMIRFLDYQSVMISSYHFLCIILSCYISICYWQRLSCKEFLNERFDSHWVLIRYLYFKLIKECGYKVNGKKNTKSIVINFMISMIIFIIVSSVFGHLYDYIEHEKQLISGATDTPSMNFDFNFITTFIESFSDWLILLFVLISFSILIENMIQRCFWIFFYFLSILILSMLEFKHFFTPYNVLFLLLFFILSMCNFKNKFKLLRIQENYNKTRSSRWWYFFEFYYTLSVSLLSLFSLISLILLLFLAKNLEQLKVFGEHNQSNFFKNIFVLTKNMFPHLEVEEEQIFDLSKSAQLFELSNTNASDYDFNMNTFRKCVSYSDDICHFIKPMFINNRNLLFSNFKNSIMYQVRVRNSDLSYSDFSQSHLEGAKFDDSIMHAINLSQSMLEGSTFDNVQLSYSKIKYSDIQKSSFLNVSLDKLNICNVSFSNASFRNSSISCNKISDEINKEEYCNCNLSSYDLNAMFLSNTTFNDIHIENHTRSDDKSFIYFNNINPINFIDHDGGKSNDEEFTTIVYNVYCKDEQIRSDSNGFKFINLYGRYCGENDDTNDSNHERKKIVGENIKDISETIESINNQDRLVLSYELSFLFLFQSYTKDIEITNDENFKNIYCIYARKVRKQTPPKYEKFYAAINESRILSEYQKNLIVNYVDFSSCELKYEFSPLPSPWPSLSPWPWL</sequence>